<dbReference type="EMBL" id="GGEC01057864">
    <property type="protein sequence ID" value="MBX38348.1"/>
    <property type="molecule type" value="Transcribed_RNA"/>
</dbReference>
<protein>
    <submittedName>
        <fullName evidence="1">Uncharacterized protein</fullName>
    </submittedName>
</protein>
<evidence type="ECO:0000313" key="1">
    <source>
        <dbReference type="EMBL" id="MBX38348.1"/>
    </source>
</evidence>
<sequence length="112" mass="13396">MVIKTFCETFRITRDMLEFGNKTSDSRALWPASESLDFRPVVHCPVFWVLYWKKLALFLEGVFQSIRKCTTYMEFKFWVLMFSGRGTAFCNKHIFIYPFCFGIDIFSKMVWL</sequence>
<reference evidence="1" key="1">
    <citation type="submission" date="2018-02" db="EMBL/GenBank/DDBJ databases">
        <title>Rhizophora mucronata_Transcriptome.</title>
        <authorList>
            <person name="Meera S.P."/>
            <person name="Sreeshan A."/>
            <person name="Augustine A."/>
        </authorList>
    </citation>
    <scope>NUCLEOTIDE SEQUENCE</scope>
    <source>
        <tissue evidence="1">Leaf</tissue>
    </source>
</reference>
<name>A0A2P2N792_RHIMU</name>
<dbReference type="AlphaFoldDB" id="A0A2P2N792"/>
<proteinExistence type="predicted"/>
<accession>A0A2P2N792</accession>
<organism evidence="1">
    <name type="scientific">Rhizophora mucronata</name>
    <name type="common">Asiatic mangrove</name>
    <dbReference type="NCBI Taxonomy" id="61149"/>
    <lineage>
        <taxon>Eukaryota</taxon>
        <taxon>Viridiplantae</taxon>
        <taxon>Streptophyta</taxon>
        <taxon>Embryophyta</taxon>
        <taxon>Tracheophyta</taxon>
        <taxon>Spermatophyta</taxon>
        <taxon>Magnoliopsida</taxon>
        <taxon>eudicotyledons</taxon>
        <taxon>Gunneridae</taxon>
        <taxon>Pentapetalae</taxon>
        <taxon>rosids</taxon>
        <taxon>fabids</taxon>
        <taxon>Malpighiales</taxon>
        <taxon>Rhizophoraceae</taxon>
        <taxon>Rhizophora</taxon>
    </lineage>
</organism>